<dbReference type="OrthoDB" id="276261at2759"/>
<dbReference type="SMART" id="SM00533">
    <property type="entry name" value="MUTSd"/>
    <property type="match status" value="1"/>
</dbReference>
<name>A0A1Y2HDM0_9FUNG</name>
<dbReference type="Gene3D" id="1.10.1420.10">
    <property type="match status" value="2"/>
</dbReference>
<organism evidence="9 10">
    <name type="scientific">Catenaria anguillulae PL171</name>
    <dbReference type="NCBI Taxonomy" id="765915"/>
    <lineage>
        <taxon>Eukaryota</taxon>
        <taxon>Fungi</taxon>
        <taxon>Fungi incertae sedis</taxon>
        <taxon>Blastocladiomycota</taxon>
        <taxon>Blastocladiomycetes</taxon>
        <taxon>Blastocladiales</taxon>
        <taxon>Catenariaceae</taxon>
        <taxon>Catenaria</taxon>
    </lineage>
</organism>
<feature type="compositionally biased region" description="Polar residues" evidence="6">
    <location>
        <begin position="1216"/>
        <end position="1256"/>
    </location>
</feature>
<evidence type="ECO:0000256" key="2">
    <source>
        <dbReference type="ARBA" id="ARBA00022741"/>
    </source>
</evidence>
<evidence type="ECO:0000313" key="10">
    <source>
        <dbReference type="Proteomes" id="UP000193411"/>
    </source>
</evidence>
<evidence type="ECO:0000313" key="9">
    <source>
        <dbReference type="EMBL" id="ORZ32677.1"/>
    </source>
</evidence>
<dbReference type="InterPro" id="IPR000432">
    <property type="entry name" value="DNA_mismatch_repair_MutS_C"/>
</dbReference>
<feature type="region of interest" description="Disordered" evidence="6">
    <location>
        <begin position="1"/>
        <end position="34"/>
    </location>
</feature>
<evidence type="ECO:0000256" key="5">
    <source>
        <dbReference type="ARBA" id="ARBA00023254"/>
    </source>
</evidence>
<dbReference type="PANTHER" id="PTHR11361">
    <property type="entry name" value="DNA MISMATCH REPAIR PROTEIN MUTS FAMILY MEMBER"/>
    <property type="match status" value="1"/>
</dbReference>
<evidence type="ECO:0008006" key="11">
    <source>
        <dbReference type="Google" id="ProtNLM"/>
    </source>
</evidence>
<dbReference type="Pfam" id="PF05192">
    <property type="entry name" value="MutS_III"/>
    <property type="match status" value="1"/>
</dbReference>
<accession>A0A1Y2HDM0</accession>
<feature type="compositionally biased region" description="Acidic residues" evidence="6">
    <location>
        <begin position="1196"/>
        <end position="1206"/>
    </location>
</feature>
<dbReference type="Gene3D" id="3.30.420.110">
    <property type="entry name" value="MutS, connector domain"/>
    <property type="match status" value="1"/>
</dbReference>
<dbReference type="InterPro" id="IPR007696">
    <property type="entry name" value="DNA_mismatch_repair_MutS_core"/>
</dbReference>
<protein>
    <recommendedName>
        <fullName evidence="11">Muts domain V-domain-containing protein</fullName>
    </recommendedName>
</protein>
<dbReference type="SUPFAM" id="SSF53150">
    <property type="entry name" value="DNA repair protein MutS, domain II"/>
    <property type="match status" value="1"/>
</dbReference>
<keyword evidence="3" id="KW-0067">ATP-binding</keyword>
<evidence type="ECO:0000256" key="3">
    <source>
        <dbReference type="ARBA" id="ARBA00022840"/>
    </source>
</evidence>
<dbReference type="Pfam" id="PF00488">
    <property type="entry name" value="MutS_V"/>
    <property type="match status" value="2"/>
</dbReference>
<dbReference type="PANTHER" id="PTHR11361:SF21">
    <property type="entry name" value="MUTS PROTEIN HOMOLOG 4"/>
    <property type="match status" value="1"/>
</dbReference>
<dbReference type="InterPro" id="IPR027417">
    <property type="entry name" value="P-loop_NTPase"/>
</dbReference>
<evidence type="ECO:0000259" key="8">
    <source>
        <dbReference type="SMART" id="SM00534"/>
    </source>
</evidence>
<feature type="region of interest" description="Disordered" evidence="6">
    <location>
        <begin position="55"/>
        <end position="182"/>
    </location>
</feature>
<keyword evidence="10" id="KW-1185">Reference proteome</keyword>
<dbReference type="GO" id="GO:0006298">
    <property type="term" value="P:mismatch repair"/>
    <property type="evidence" value="ECO:0007669"/>
    <property type="project" value="InterPro"/>
</dbReference>
<dbReference type="SMART" id="SM00534">
    <property type="entry name" value="MUTSac"/>
    <property type="match status" value="1"/>
</dbReference>
<dbReference type="GO" id="GO:0030983">
    <property type="term" value="F:mismatched DNA binding"/>
    <property type="evidence" value="ECO:0007669"/>
    <property type="project" value="InterPro"/>
</dbReference>
<dbReference type="STRING" id="765915.A0A1Y2HDM0"/>
<reference evidence="9 10" key="1">
    <citation type="submission" date="2016-07" db="EMBL/GenBank/DDBJ databases">
        <title>Pervasive Adenine N6-methylation of Active Genes in Fungi.</title>
        <authorList>
            <consortium name="DOE Joint Genome Institute"/>
            <person name="Mondo S.J."/>
            <person name="Dannebaum R.O."/>
            <person name="Kuo R.C."/>
            <person name="Labutti K."/>
            <person name="Haridas S."/>
            <person name="Kuo A."/>
            <person name="Salamov A."/>
            <person name="Ahrendt S.R."/>
            <person name="Lipzen A."/>
            <person name="Sullivan W."/>
            <person name="Andreopoulos W.B."/>
            <person name="Clum A."/>
            <person name="Lindquist E."/>
            <person name="Daum C."/>
            <person name="Ramamoorthy G.K."/>
            <person name="Gryganskyi A."/>
            <person name="Culley D."/>
            <person name="Magnuson J.K."/>
            <person name="James T.Y."/>
            <person name="O'Malley M.A."/>
            <person name="Stajich J.E."/>
            <person name="Spatafora J.W."/>
            <person name="Visel A."/>
            <person name="Grigoriev I.V."/>
        </authorList>
    </citation>
    <scope>NUCLEOTIDE SEQUENCE [LARGE SCALE GENOMIC DNA]</scope>
    <source>
        <strain evidence="9 10">PL171</strain>
    </source>
</reference>
<keyword evidence="5" id="KW-0469">Meiosis</keyword>
<gene>
    <name evidence="9" type="ORF">BCR44DRAFT_1231227</name>
</gene>
<dbReference type="InterPro" id="IPR045076">
    <property type="entry name" value="MutS"/>
</dbReference>
<feature type="compositionally biased region" description="Low complexity" evidence="6">
    <location>
        <begin position="1262"/>
        <end position="1281"/>
    </location>
</feature>
<dbReference type="GO" id="GO:0140664">
    <property type="term" value="F:ATP-dependent DNA damage sensor activity"/>
    <property type="evidence" value="ECO:0007669"/>
    <property type="project" value="InterPro"/>
</dbReference>
<feature type="compositionally biased region" description="Basic and acidic residues" evidence="6">
    <location>
        <begin position="1180"/>
        <end position="1195"/>
    </location>
</feature>
<dbReference type="SUPFAM" id="SSF48334">
    <property type="entry name" value="DNA repair protein MutS, domain III"/>
    <property type="match status" value="1"/>
</dbReference>
<dbReference type="PROSITE" id="PS51257">
    <property type="entry name" value="PROKAR_LIPOPROTEIN"/>
    <property type="match status" value="1"/>
</dbReference>
<sequence length="1351" mass="144623">MADNTKSRSPSSLARRRPGTFGSSGSGCSSSQAPSVFSHVTASVVSVLPSPSWAMPPVSFESLSQQQLESFADNEEDDDGGTNTSEQDHVLATYFDQASTVAAGASPYHHSRSRSQTPAHHSHADAPLVPSQLSMPAMPPPRILPSRNGRRASLPPQPAVSSAVPSLPRSRPSTSARSTISSASLGILAPTLAGSLFQTPKQPTSSSTSRKRTADRAGLCSSPAPPSRSGTSSHGLGRPRTLLASQFDPNHADEHSGSMSTPRPPTTRGSNRPATRARSVVTTTAAGGEDGGVSQPEHRFLVALFSPKGVTGVSGGGESHGGGGGGNNISGQSGEIGVCVFDLVTTTCLVSQFIDSKSLVRTLNKLNVYPPSHLIVPSTFYKPEKSEIALLLESNLDGAVDIIPISRKHFSTINGLEFIRRYALEDQVQHLETSLGPRALGLAAVAAMLKFIETDRHITFTRSGVYFLHESVSGTMFIDTITARNLELVRNQTGLHSQTLLGVLNKCQTVMGARLLRSTILQPPVVPETIELRLDAVAELGSIPSSVQSLLSSLSQIPNIDKLISGFIHIHPKSTTVKSSELDLALILDLRTALRTFPSLLTSLSPFTNPLLTQAQAILSDPTLDTMLAAINELFAADLSLTSTPMGQRNARAFSIQAGVHGLLDVSRRTYQETVADIMQLVDDYAARYEMPLRAVFQSASNGFVLECKADQVPEEMLREGGWPDVFVNVAWKRKVVTCNTLEVMKLNERVRESMNEIFLISDRIVVDLKEELRSKIGVLYKVSESIALVDLLCSFTRLSLSGTYVRPMLSQGMTVIAQGRHPILSVLANRPSTASKHGAVNCADRATQPYVPNDTYLDSGCNVQIVTGANGSGKTSYLKQVALITVMAHMGCPVPAQEAVVCVTEVMLSRMSFDDCMLSGASSYMLEMREVAHVLREVAEVSWIEKPKGECNGDEAQGSVMGVSNEQEQNDMLPVKRKALVLMDEIGRGTSPTEAAGIAYAIIEALAHTKAFVLFATHFHHLFPYLEPYPNIVHLHLSMHVSTPASAASNSATTLTYEYRVQDGVSPTTRGYGIQLAASLGLPASILATAERVADRVATMHGFGRPAGEPSPEYAFARAVHECARRVVAIKYNPHLDDEDRERCLSELQAELRASFPVLGERSVTGSQFGSRVGGASRAELEARDDNHSEREVDMFSEQDIDMYSDYEVPMSPYPGSSSATHGVSGRNATPTRRWTDTAGPSSSQSTVLGTSQPQLPHAMSSPVSSRPCSSPSAPRRPVSLGPGSSLAQYGFGAAAQESSAPVIMRLTDSIGKYDPVSGTFLPPRPSQVGGVADSVVSLASVDVTDPIED</sequence>
<feature type="domain" description="DNA mismatch repair proteins mutS family" evidence="8">
    <location>
        <begin position="862"/>
        <end position="1096"/>
    </location>
</feature>
<feature type="region of interest" description="Disordered" evidence="6">
    <location>
        <begin position="194"/>
        <end position="293"/>
    </location>
</feature>
<evidence type="ECO:0000259" key="7">
    <source>
        <dbReference type="SMART" id="SM00533"/>
    </source>
</evidence>
<comment type="similarity">
    <text evidence="1">Belongs to the DNA mismatch repair MutS family.</text>
</comment>
<evidence type="ECO:0000256" key="1">
    <source>
        <dbReference type="ARBA" id="ARBA00006271"/>
    </source>
</evidence>
<dbReference type="Gene3D" id="3.40.50.300">
    <property type="entry name" value="P-loop containing nucleotide triphosphate hydrolases"/>
    <property type="match status" value="1"/>
</dbReference>
<feature type="region of interest" description="Disordered" evidence="6">
    <location>
        <begin position="1168"/>
        <end position="1283"/>
    </location>
</feature>
<proteinExistence type="inferred from homology"/>
<dbReference type="Proteomes" id="UP000193411">
    <property type="component" value="Unassembled WGS sequence"/>
</dbReference>
<feature type="compositionally biased region" description="Low complexity" evidence="6">
    <location>
        <begin position="159"/>
        <end position="182"/>
    </location>
</feature>
<evidence type="ECO:0000256" key="4">
    <source>
        <dbReference type="ARBA" id="ARBA00023125"/>
    </source>
</evidence>
<evidence type="ECO:0000256" key="6">
    <source>
        <dbReference type="SAM" id="MobiDB-lite"/>
    </source>
</evidence>
<feature type="compositionally biased region" description="Low complexity" evidence="6">
    <location>
        <begin position="59"/>
        <end position="71"/>
    </location>
</feature>
<dbReference type="InterPro" id="IPR036678">
    <property type="entry name" value="MutS_con_dom_sf"/>
</dbReference>
<dbReference type="SUPFAM" id="SSF52540">
    <property type="entry name" value="P-loop containing nucleoside triphosphate hydrolases"/>
    <property type="match status" value="1"/>
</dbReference>
<feature type="compositionally biased region" description="Polar residues" evidence="6">
    <location>
        <begin position="257"/>
        <end position="273"/>
    </location>
</feature>
<dbReference type="EMBL" id="MCFL01000043">
    <property type="protein sequence ID" value="ORZ32677.1"/>
    <property type="molecule type" value="Genomic_DNA"/>
</dbReference>
<dbReference type="GO" id="GO:0005634">
    <property type="term" value="C:nucleus"/>
    <property type="evidence" value="ECO:0007669"/>
    <property type="project" value="TreeGrafter"/>
</dbReference>
<feature type="compositionally biased region" description="Low complexity" evidence="6">
    <location>
        <begin position="198"/>
        <end position="208"/>
    </location>
</feature>
<keyword evidence="2" id="KW-0547">Nucleotide-binding</keyword>
<keyword evidence="4" id="KW-0238">DNA-binding</keyword>
<comment type="caution">
    <text evidence="9">The sequence shown here is derived from an EMBL/GenBank/DDBJ whole genome shotgun (WGS) entry which is preliminary data.</text>
</comment>
<feature type="compositionally biased region" description="Low complexity" evidence="6">
    <location>
        <begin position="274"/>
        <end position="286"/>
    </location>
</feature>
<feature type="domain" description="DNA mismatch repair protein MutS core" evidence="7">
    <location>
        <begin position="495"/>
        <end position="828"/>
    </location>
</feature>
<dbReference type="InterPro" id="IPR036187">
    <property type="entry name" value="DNA_mismatch_repair_MutS_sf"/>
</dbReference>
<dbReference type="GO" id="GO:0007131">
    <property type="term" value="P:reciprocal meiotic recombination"/>
    <property type="evidence" value="ECO:0007669"/>
    <property type="project" value="TreeGrafter"/>
</dbReference>
<dbReference type="GO" id="GO:0005524">
    <property type="term" value="F:ATP binding"/>
    <property type="evidence" value="ECO:0007669"/>
    <property type="project" value="UniProtKB-KW"/>
</dbReference>